<protein>
    <submittedName>
        <fullName evidence="2">Uncharacterized protein</fullName>
    </submittedName>
</protein>
<dbReference type="AlphaFoldDB" id="A0A4Z2H3A7"/>
<reference evidence="2 3" key="1">
    <citation type="submission" date="2019-03" db="EMBL/GenBank/DDBJ databases">
        <title>First draft genome of Liparis tanakae, snailfish: a comprehensive survey of snailfish specific genes.</title>
        <authorList>
            <person name="Kim W."/>
            <person name="Song I."/>
            <person name="Jeong J.-H."/>
            <person name="Kim D."/>
            <person name="Kim S."/>
            <person name="Ryu S."/>
            <person name="Song J.Y."/>
            <person name="Lee S.K."/>
        </authorList>
    </citation>
    <scope>NUCLEOTIDE SEQUENCE [LARGE SCALE GENOMIC DNA]</scope>
    <source>
        <tissue evidence="2">Muscle</tissue>
    </source>
</reference>
<evidence type="ECO:0000313" key="3">
    <source>
        <dbReference type="Proteomes" id="UP000314294"/>
    </source>
</evidence>
<gene>
    <name evidence="2" type="ORF">EYF80_030455</name>
</gene>
<comment type="caution">
    <text evidence="2">The sequence shown here is derived from an EMBL/GenBank/DDBJ whole genome shotgun (WGS) entry which is preliminary data.</text>
</comment>
<proteinExistence type="predicted"/>
<sequence length="72" mass="7796">MPGPRSTPAEDGGGGGGLRAADETVMRSNTAPMLQKTPEMPPSFNGNERIENNTLHSFLTGLKQGCRYYLDR</sequence>
<name>A0A4Z2H3A7_9TELE</name>
<dbReference type="Proteomes" id="UP000314294">
    <property type="component" value="Unassembled WGS sequence"/>
</dbReference>
<organism evidence="2 3">
    <name type="scientific">Liparis tanakae</name>
    <name type="common">Tanaka's snailfish</name>
    <dbReference type="NCBI Taxonomy" id="230148"/>
    <lineage>
        <taxon>Eukaryota</taxon>
        <taxon>Metazoa</taxon>
        <taxon>Chordata</taxon>
        <taxon>Craniata</taxon>
        <taxon>Vertebrata</taxon>
        <taxon>Euteleostomi</taxon>
        <taxon>Actinopterygii</taxon>
        <taxon>Neopterygii</taxon>
        <taxon>Teleostei</taxon>
        <taxon>Neoteleostei</taxon>
        <taxon>Acanthomorphata</taxon>
        <taxon>Eupercaria</taxon>
        <taxon>Perciformes</taxon>
        <taxon>Cottioidei</taxon>
        <taxon>Cottales</taxon>
        <taxon>Liparidae</taxon>
        <taxon>Liparis</taxon>
    </lineage>
</organism>
<feature type="region of interest" description="Disordered" evidence="1">
    <location>
        <begin position="1"/>
        <end position="46"/>
    </location>
</feature>
<evidence type="ECO:0000256" key="1">
    <source>
        <dbReference type="SAM" id="MobiDB-lite"/>
    </source>
</evidence>
<keyword evidence="3" id="KW-1185">Reference proteome</keyword>
<dbReference type="EMBL" id="SRLO01000358">
    <property type="protein sequence ID" value="TNN59352.1"/>
    <property type="molecule type" value="Genomic_DNA"/>
</dbReference>
<accession>A0A4Z2H3A7</accession>
<evidence type="ECO:0000313" key="2">
    <source>
        <dbReference type="EMBL" id="TNN59352.1"/>
    </source>
</evidence>